<proteinExistence type="predicted"/>
<organism evidence="2 3">
    <name type="scientific">Hermanssonia centrifuga</name>
    <dbReference type="NCBI Taxonomy" id="98765"/>
    <lineage>
        <taxon>Eukaryota</taxon>
        <taxon>Fungi</taxon>
        <taxon>Dikarya</taxon>
        <taxon>Basidiomycota</taxon>
        <taxon>Agaricomycotina</taxon>
        <taxon>Agaricomycetes</taxon>
        <taxon>Polyporales</taxon>
        <taxon>Meruliaceae</taxon>
        <taxon>Hermanssonia</taxon>
    </lineage>
</organism>
<feature type="region of interest" description="Disordered" evidence="1">
    <location>
        <begin position="34"/>
        <end position="55"/>
    </location>
</feature>
<comment type="caution">
    <text evidence="2">The sequence shown here is derived from an EMBL/GenBank/DDBJ whole genome shotgun (WGS) entry which is preliminary data.</text>
</comment>
<gene>
    <name evidence="2" type="ORF">PHLCEN_2v5509</name>
</gene>
<accession>A0A2R6P2C5</accession>
<dbReference type="EMBL" id="MLYV02000540">
    <property type="protein sequence ID" value="PSR84221.1"/>
    <property type="molecule type" value="Genomic_DNA"/>
</dbReference>
<evidence type="ECO:0000313" key="3">
    <source>
        <dbReference type="Proteomes" id="UP000186601"/>
    </source>
</evidence>
<reference evidence="2 3" key="1">
    <citation type="submission" date="2018-02" db="EMBL/GenBank/DDBJ databases">
        <title>Genome sequence of the basidiomycete white-rot fungus Phlebia centrifuga.</title>
        <authorList>
            <person name="Granchi Z."/>
            <person name="Peng M."/>
            <person name="de Vries R.P."/>
            <person name="Hilden K."/>
            <person name="Makela M.R."/>
            <person name="Grigoriev I."/>
            <person name="Riley R."/>
        </authorList>
    </citation>
    <scope>NUCLEOTIDE SEQUENCE [LARGE SCALE GENOMIC DNA]</scope>
    <source>
        <strain evidence="2 3">FBCC195</strain>
    </source>
</reference>
<sequence length="55" mass="5937">MSRGIRGPSESFLGDVRRGELTSTDIYAIKFGTKSSPRTGAPAASFCRPEHPRIA</sequence>
<protein>
    <submittedName>
        <fullName evidence="2">Uncharacterized protein</fullName>
    </submittedName>
</protein>
<keyword evidence="3" id="KW-1185">Reference proteome</keyword>
<dbReference type="AlphaFoldDB" id="A0A2R6P2C5"/>
<dbReference type="Proteomes" id="UP000186601">
    <property type="component" value="Unassembled WGS sequence"/>
</dbReference>
<name>A0A2R6P2C5_9APHY</name>
<evidence type="ECO:0000313" key="2">
    <source>
        <dbReference type="EMBL" id="PSR84221.1"/>
    </source>
</evidence>
<evidence type="ECO:0000256" key="1">
    <source>
        <dbReference type="SAM" id="MobiDB-lite"/>
    </source>
</evidence>